<dbReference type="NCBIfam" id="NF004741">
    <property type="entry name" value="PRK06076.1-2"/>
    <property type="match status" value="1"/>
</dbReference>
<dbReference type="GO" id="GO:0003954">
    <property type="term" value="F:NADH dehydrogenase activity"/>
    <property type="evidence" value="ECO:0007669"/>
    <property type="project" value="TreeGrafter"/>
</dbReference>
<dbReference type="PROSITE" id="PS00667">
    <property type="entry name" value="COMPLEX1_ND1_1"/>
    <property type="match status" value="1"/>
</dbReference>
<feature type="transmembrane region" description="Helical" evidence="5">
    <location>
        <begin position="97"/>
        <end position="118"/>
    </location>
</feature>
<evidence type="ECO:0000256" key="1">
    <source>
        <dbReference type="ARBA" id="ARBA00004141"/>
    </source>
</evidence>
<keyword evidence="3 5" id="KW-1133">Transmembrane helix</keyword>
<dbReference type="InterPro" id="IPR018086">
    <property type="entry name" value="NADH_UbQ_OxRdtase_su1_CS"/>
</dbReference>
<sequence length="310" mass="33537">MALTLTVLLVAGPMLVWVERRLLARFQLRLGPNRVGPFGILQTVADAIKLLTKEDWVPPFADPVPYIIAPMILGITVLGAFAVVPFTESGAIADLNIGLLFFLAMSSIGVYSVMLAGIASNSKYAMLGAIRATAQMISYELAMGLSLASIVLIAGSFNLRDIVVAQQGLPYIVVQPFAFIVFVIAGLAELKRAPFDLPEAENEIVAGFHTEYSSMKFALFFLGEYLGMMLIGSIATTVFLGGGNGPFLPAAVWFAIKVGFFIYLFIWVRATLPRFRYDHLMAFGWKVLLPVGLLNLMVTGAFVVTRGAGS</sequence>
<evidence type="ECO:0000313" key="6">
    <source>
        <dbReference type="EMBL" id="SUZ95358.1"/>
    </source>
</evidence>
<feature type="transmembrane region" description="Helical" evidence="5">
    <location>
        <begin position="280"/>
        <end position="304"/>
    </location>
</feature>
<dbReference type="Pfam" id="PF00146">
    <property type="entry name" value="NADHdh"/>
    <property type="match status" value="1"/>
</dbReference>
<keyword evidence="4 5" id="KW-0472">Membrane</keyword>
<dbReference type="PANTHER" id="PTHR11432">
    <property type="entry name" value="NADH DEHYDROGENASE SUBUNIT 1"/>
    <property type="match status" value="1"/>
</dbReference>
<evidence type="ECO:0000256" key="2">
    <source>
        <dbReference type="ARBA" id="ARBA00022692"/>
    </source>
</evidence>
<accession>A0A381RWH8</accession>
<comment type="subcellular location">
    <subcellularLocation>
        <location evidence="1">Membrane</location>
        <topology evidence="1">Multi-pass membrane protein</topology>
    </subcellularLocation>
</comment>
<reference evidence="6" key="1">
    <citation type="submission" date="2018-05" db="EMBL/GenBank/DDBJ databases">
        <authorList>
            <person name="Lanie J.A."/>
            <person name="Ng W.-L."/>
            <person name="Kazmierczak K.M."/>
            <person name="Andrzejewski T.M."/>
            <person name="Davidsen T.M."/>
            <person name="Wayne K.J."/>
            <person name="Tettelin H."/>
            <person name="Glass J.I."/>
            <person name="Rusch D."/>
            <person name="Podicherti R."/>
            <person name="Tsui H.-C.T."/>
            <person name="Winkler M.E."/>
        </authorList>
    </citation>
    <scope>NUCLEOTIDE SEQUENCE</scope>
</reference>
<dbReference type="PANTHER" id="PTHR11432:SF3">
    <property type="entry name" value="NADH-UBIQUINONE OXIDOREDUCTASE CHAIN 1"/>
    <property type="match status" value="1"/>
</dbReference>
<gene>
    <name evidence="6" type="ORF">METZ01_LOCUS48212</name>
</gene>
<proteinExistence type="inferred from homology"/>
<feature type="transmembrane region" description="Helical" evidence="5">
    <location>
        <begin position="64"/>
        <end position="85"/>
    </location>
</feature>
<dbReference type="NCBIfam" id="NF004740">
    <property type="entry name" value="PRK06076.1-1"/>
    <property type="match status" value="1"/>
</dbReference>
<protein>
    <recommendedName>
        <fullName evidence="7">NADH:ubiquinone oxidoreductase subunit 1 (Chain H)</fullName>
    </recommendedName>
</protein>
<name>A0A381RWH8_9ZZZZ</name>
<dbReference type="GO" id="GO:0009060">
    <property type="term" value="P:aerobic respiration"/>
    <property type="evidence" value="ECO:0007669"/>
    <property type="project" value="TreeGrafter"/>
</dbReference>
<evidence type="ECO:0000256" key="4">
    <source>
        <dbReference type="ARBA" id="ARBA00023136"/>
    </source>
</evidence>
<evidence type="ECO:0000256" key="5">
    <source>
        <dbReference type="SAM" id="Phobius"/>
    </source>
</evidence>
<feature type="transmembrane region" description="Helical" evidence="5">
    <location>
        <begin position="247"/>
        <end position="268"/>
    </location>
</feature>
<dbReference type="HAMAP" id="MF_01350">
    <property type="entry name" value="NDH1_NuoH"/>
    <property type="match status" value="1"/>
</dbReference>
<evidence type="ECO:0008006" key="7">
    <source>
        <dbReference type="Google" id="ProtNLM"/>
    </source>
</evidence>
<feature type="transmembrane region" description="Helical" evidence="5">
    <location>
        <begin position="169"/>
        <end position="188"/>
    </location>
</feature>
<feature type="transmembrane region" description="Helical" evidence="5">
    <location>
        <begin position="217"/>
        <end position="241"/>
    </location>
</feature>
<evidence type="ECO:0000256" key="3">
    <source>
        <dbReference type="ARBA" id="ARBA00022989"/>
    </source>
</evidence>
<dbReference type="InterPro" id="IPR001694">
    <property type="entry name" value="NADH_UbQ_OxRdtase_su1/FPO"/>
</dbReference>
<organism evidence="6">
    <name type="scientific">marine metagenome</name>
    <dbReference type="NCBI Taxonomy" id="408172"/>
    <lineage>
        <taxon>unclassified sequences</taxon>
        <taxon>metagenomes</taxon>
        <taxon>ecological metagenomes</taxon>
    </lineage>
</organism>
<dbReference type="EMBL" id="UINC01002318">
    <property type="protein sequence ID" value="SUZ95358.1"/>
    <property type="molecule type" value="Genomic_DNA"/>
</dbReference>
<dbReference type="PROSITE" id="PS00668">
    <property type="entry name" value="COMPLEX1_ND1_2"/>
    <property type="match status" value="1"/>
</dbReference>
<keyword evidence="2 5" id="KW-0812">Transmembrane</keyword>
<dbReference type="GO" id="GO:0016020">
    <property type="term" value="C:membrane"/>
    <property type="evidence" value="ECO:0007669"/>
    <property type="project" value="UniProtKB-SubCell"/>
</dbReference>
<feature type="transmembrane region" description="Helical" evidence="5">
    <location>
        <begin position="139"/>
        <end position="157"/>
    </location>
</feature>
<dbReference type="AlphaFoldDB" id="A0A381RWH8"/>